<keyword evidence="5 6" id="KW-0472">Membrane</keyword>
<evidence type="ECO:0000313" key="9">
    <source>
        <dbReference type="Proteomes" id="UP000178797"/>
    </source>
</evidence>
<evidence type="ECO:0000256" key="3">
    <source>
        <dbReference type="ARBA" id="ARBA00022692"/>
    </source>
</evidence>
<feature type="transmembrane region" description="Helical" evidence="6">
    <location>
        <begin position="253"/>
        <end position="274"/>
    </location>
</feature>
<keyword evidence="4 6" id="KW-1133">Transmembrane helix</keyword>
<dbReference type="Pfam" id="PF03772">
    <property type="entry name" value="Competence"/>
    <property type="match status" value="1"/>
</dbReference>
<dbReference type="InterPro" id="IPR025405">
    <property type="entry name" value="DUF4131"/>
</dbReference>
<feature type="transmembrane region" description="Helical" evidence="6">
    <location>
        <begin position="281"/>
        <end position="298"/>
    </location>
</feature>
<feature type="non-terminal residue" evidence="8">
    <location>
        <position position="785"/>
    </location>
</feature>
<organism evidence="8 9">
    <name type="scientific">Candidatus Schekmanbacteria bacterium RBG_16_38_10</name>
    <dbReference type="NCBI Taxonomy" id="1817879"/>
    <lineage>
        <taxon>Bacteria</taxon>
        <taxon>Candidatus Schekmaniibacteriota</taxon>
    </lineage>
</organism>
<feature type="transmembrane region" description="Helical" evidence="6">
    <location>
        <begin position="498"/>
        <end position="519"/>
    </location>
</feature>
<dbReference type="Pfam" id="PF00753">
    <property type="entry name" value="Lactamase_B"/>
    <property type="match status" value="1"/>
</dbReference>
<feature type="transmembrane region" description="Helical" evidence="6">
    <location>
        <begin position="469"/>
        <end position="491"/>
    </location>
</feature>
<dbReference type="NCBIfam" id="TIGR00360">
    <property type="entry name" value="ComEC_N-term"/>
    <property type="match status" value="1"/>
</dbReference>
<dbReference type="InterPro" id="IPR004477">
    <property type="entry name" value="ComEC_N"/>
</dbReference>
<evidence type="ECO:0000256" key="6">
    <source>
        <dbReference type="SAM" id="Phobius"/>
    </source>
</evidence>
<dbReference type="SMART" id="SM00849">
    <property type="entry name" value="Lactamase_B"/>
    <property type="match status" value="1"/>
</dbReference>
<dbReference type="InterPro" id="IPR036866">
    <property type="entry name" value="RibonucZ/Hydroxyglut_hydro"/>
</dbReference>
<dbReference type="InterPro" id="IPR001279">
    <property type="entry name" value="Metallo-B-lactamas"/>
</dbReference>
<evidence type="ECO:0000256" key="2">
    <source>
        <dbReference type="ARBA" id="ARBA00022475"/>
    </source>
</evidence>
<dbReference type="Proteomes" id="UP000178797">
    <property type="component" value="Unassembled WGS sequence"/>
</dbReference>
<dbReference type="AlphaFoldDB" id="A0A1F7S3K5"/>
<keyword evidence="2" id="KW-1003">Cell membrane</keyword>
<reference evidence="8 9" key="1">
    <citation type="journal article" date="2016" name="Nat. Commun.">
        <title>Thousands of microbial genomes shed light on interconnected biogeochemical processes in an aquifer system.</title>
        <authorList>
            <person name="Anantharaman K."/>
            <person name="Brown C.T."/>
            <person name="Hug L.A."/>
            <person name="Sharon I."/>
            <person name="Castelle C.J."/>
            <person name="Probst A.J."/>
            <person name="Thomas B.C."/>
            <person name="Singh A."/>
            <person name="Wilkins M.J."/>
            <person name="Karaoz U."/>
            <person name="Brodie E.L."/>
            <person name="Williams K.H."/>
            <person name="Hubbard S.S."/>
            <person name="Banfield J.F."/>
        </authorList>
    </citation>
    <scope>NUCLEOTIDE SEQUENCE [LARGE SCALE GENOMIC DNA]</scope>
</reference>
<dbReference type="Pfam" id="PF13567">
    <property type="entry name" value="DUF4131"/>
    <property type="match status" value="1"/>
</dbReference>
<comment type="caution">
    <text evidence="8">The sequence shown here is derived from an EMBL/GenBank/DDBJ whole genome shotgun (WGS) entry which is preliminary data.</text>
</comment>
<protein>
    <submittedName>
        <fullName evidence="8">DNA internalization-related competence protein ComEC/Rec2</fullName>
    </submittedName>
</protein>
<feature type="transmembrane region" description="Helical" evidence="6">
    <location>
        <begin position="7"/>
        <end position="25"/>
    </location>
</feature>
<name>A0A1F7S3K5_9BACT</name>
<gene>
    <name evidence="8" type="ORF">A2W05_02370</name>
</gene>
<dbReference type="GO" id="GO:0005886">
    <property type="term" value="C:plasma membrane"/>
    <property type="evidence" value="ECO:0007669"/>
    <property type="project" value="UniProtKB-SubCell"/>
</dbReference>
<evidence type="ECO:0000259" key="7">
    <source>
        <dbReference type="SMART" id="SM00849"/>
    </source>
</evidence>
<evidence type="ECO:0000313" key="8">
    <source>
        <dbReference type="EMBL" id="OGL47834.1"/>
    </source>
</evidence>
<dbReference type="InterPro" id="IPR052159">
    <property type="entry name" value="Competence_DNA_uptake"/>
</dbReference>
<comment type="subcellular location">
    <subcellularLocation>
        <location evidence="1">Cell membrane</location>
        <topology evidence="1">Multi-pass membrane protein</topology>
    </subcellularLocation>
</comment>
<feature type="transmembrane region" description="Helical" evidence="6">
    <location>
        <begin position="31"/>
        <end position="49"/>
    </location>
</feature>
<dbReference type="GO" id="GO:0030420">
    <property type="term" value="P:establishment of competence for transformation"/>
    <property type="evidence" value="ECO:0007669"/>
    <property type="project" value="InterPro"/>
</dbReference>
<evidence type="ECO:0000256" key="4">
    <source>
        <dbReference type="ARBA" id="ARBA00022989"/>
    </source>
</evidence>
<feature type="domain" description="Metallo-beta-lactamase" evidence="7">
    <location>
        <begin position="536"/>
        <end position="745"/>
    </location>
</feature>
<keyword evidence="3 6" id="KW-0812">Transmembrane</keyword>
<dbReference type="EMBL" id="MGDE01000003">
    <property type="protein sequence ID" value="OGL47834.1"/>
    <property type="molecule type" value="Genomic_DNA"/>
</dbReference>
<dbReference type="CDD" id="cd07731">
    <property type="entry name" value="ComA-like_MBL-fold"/>
    <property type="match status" value="1"/>
</dbReference>
<feature type="transmembrane region" description="Helical" evidence="6">
    <location>
        <begin position="383"/>
        <end position="402"/>
    </location>
</feature>
<evidence type="ECO:0000256" key="5">
    <source>
        <dbReference type="ARBA" id="ARBA00023136"/>
    </source>
</evidence>
<evidence type="ECO:0000256" key="1">
    <source>
        <dbReference type="ARBA" id="ARBA00004651"/>
    </source>
</evidence>
<dbReference type="PANTHER" id="PTHR30619">
    <property type="entry name" value="DNA INTERNALIZATION/COMPETENCE PROTEIN COMEC/REC2"/>
    <property type="match status" value="1"/>
</dbReference>
<proteinExistence type="predicted"/>
<feature type="transmembrane region" description="Helical" evidence="6">
    <location>
        <begin position="414"/>
        <end position="443"/>
    </location>
</feature>
<feature type="transmembrane region" description="Helical" evidence="6">
    <location>
        <begin position="333"/>
        <end position="363"/>
    </location>
</feature>
<sequence>MQKVRRPITIIFFPFLTGIILNHTFHLFSELFSYTCILSAVFISGIISFKYKNSVKAFLVLLAFVSGCFYNFLENDIVPTDHIINRIKSGEDYFLAGTVVSIPQEYEDRTSFIINAEKLEKDGRNFAVTGKVQVNIYDGGTQVDYGDRLKFYARIVVPRGAKNPGGFDYQKFLKHKGILLVARIKNDLFIADRIGGAGNSFLEWIYGWRKMLINKINENFIFPNSSMLVATLFGERSSLTEEIEKAFKYSGTYHIFAISGFNIGLVGFIFYMFFRIIGCSPSTASFPSIIAVVFYSLLAGMEPSVKRAMIMALVYFVSVIIKRENNLYNTLCVAAFIILVIEPNAVFDIGFILTFAATFFIIYLTPKFDNVLKFIPFRYVRGLVSASLSAQIGVTPVLAFYFNNISLTGVLANLVAVPLASLIFGTGILFFFCLSLPSILLSYSVKALDLMLSSMLEVVEFFSRLPFSYIRVFTPGLFEILLFYVLIFLIVSSKGKKLLQVVLIAFAVILTCSLCINLFPSLGSDELKITFLDVGEGDSAFIEFPDGKTALIDGGGTYDDKFDVGEKVVTPYLLFSRIRTIDYVVLTHPHPDHMNGIKAVLNNFRVKNFLEGCAINNSSPNYSLIKKMIQERNIPQKRVMRGEEFKIGENILIRFLNPSEKLCERGNGFFKNINDQSLAFQVIYKKFRILFTGDIEKEAIEDIISRDTELRSTVIKVPHHGGKVSVNYQLVKRVLPKIAVISVGTNNSFSHPSKETLEDYKKSGAKIYRTDINGAVMLRTDGVRV</sequence>
<accession>A0A1F7S3K5</accession>
<dbReference type="PANTHER" id="PTHR30619:SF1">
    <property type="entry name" value="RECOMBINATION PROTEIN 2"/>
    <property type="match status" value="1"/>
</dbReference>
<dbReference type="InterPro" id="IPR035681">
    <property type="entry name" value="ComA-like_MBL"/>
</dbReference>
<dbReference type="SUPFAM" id="SSF56281">
    <property type="entry name" value="Metallo-hydrolase/oxidoreductase"/>
    <property type="match status" value="1"/>
</dbReference>
<dbReference type="NCBIfam" id="TIGR00361">
    <property type="entry name" value="ComEC_Rec2"/>
    <property type="match status" value="1"/>
</dbReference>
<dbReference type="InterPro" id="IPR004797">
    <property type="entry name" value="Competence_ComEC/Rec2"/>
</dbReference>
<dbReference type="Gene3D" id="3.60.15.10">
    <property type="entry name" value="Ribonuclease Z/Hydroxyacylglutathione hydrolase-like"/>
    <property type="match status" value="1"/>
</dbReference>